<name>A0A5D3A5J2_GOSMU</name>
<evidence type="ECO:0000313" key="3">
    <source>
        <dbReference type="Proteomes" id="UP000323597"/>
    </source>
</evidence>
<keyword evidence="3" id="KW-1185">Reference proteome</keyword>
<organism evidence="2 3">
    <name type="scientific">Gossypium mustelinum</name>
    <name type="common">Cotton</name>
    <name type="synonym">Gossypium caicoense</name>
    <dbReference type="NCBI Taxonomy" id="34275"/>
    <lineage>
        <taxon>Eukaryota</taxon>
        <taxon>Viridiplantae</taxon>
        <taxon>Streptophyta</taxon>
        <taxon>Embryophyta</taxon>
        <taxon>Tracheophyta</taxon>
        <taxon>Spermatophyta</taxon>
        <taxon>Magnoliopsida</taxon>
        <taxon>eudicotyledons</taxon>
        <taxon>Gunneridae</taxon>
        <taxon>Pentapetalae</taxon>
        <taxon>rosids</taxon>
        <taxon>malvids</taxon>
        <taxon>Malvales</taxon>
        <taxon>Malvaceae</taxon>
        <taxon>Malvoideae</taxon>
        <taxon>Gossypium</taxon>
    </lineage>
</organism>
<dbReference type="Pfam" id="PF22922">
    <property type="entry name" value="GAF_NLP"/>
    <property type="match status" value="1"/>
</dbReference>
<dbReference type="GO" id="GO:0003700">
    <property type="term" value="F:DNA-binding transcription factor activity"/>
    <property type="evidence" value="ECO:0007669"/>
    <property type="project" value="InterPro"/>
</dbReference>
<dbReference type="PANTHER" id="PTHR32002">
    <property type="entry name" value="PROTEIN NLP8"/>
    <property type="match status" value="1"/>
</dbReference>
<dbReference type="InterPro" id="IPR055081">
    <property type="entry name" value="NLP1-9_GAF"/>
</dbReference>
<gene>
    <name evidence="2" type="ORF">E1A91_A02G013900v1</name>
</gene>
<proteinExistence type="predicted"/>
<evidence type="ECO:0000259" key="1">
    <source>
        <dbReference type="Pfam" id="PF22922"/>
    </source>
</evidence>
<sequence length="252" mass="29295">MREEEECLILGYKGCPMFFLSAWKPKVEDGHFNSISTNHQFGQGFNPNPLPLQPLQPFLQGLILNRLATFTEIHDISKYLCCKYKLSLALTSASKVNNMNKPFWGPNKKFPFFIQSNSCYVKDLKSYQFMNHVAEVINSFIIEKAFESRDGYHFEPSITKLDVEHYPYALVKNYNINVVVAICLQNRHTSNEVYIVQFYWPPTESEISKSLALRIFDDLKHMKTTFVFKAPKLSSKKKPFQAFLHLQTQQCL</sequence>
<evidence type="ECO:0000313" key="2">
    <source>
        <dbReference type="EMBL" id="TYJ44856.1"/>
    </source>
</evidence>
<dbReference type="PANTHER" id="PTHR32002:SF46">
    <property type="entry name" value="PROTEIN NLP2"/>
    <property type="match status" value="1"/>
</dbReference>
<reference evidence="2 3" key="1">
    <citation type="submission" date="2019-07" db="EMBL/GenBank/DDBJ databases">
        <title>WGS assembly of Gossypium mustelinum.</title>
        <authorList>
            <person name="Chen Z.J."/>
            <person name="Sreedasyam A."/>
            <person name="Ando A."/>
            <person name="Song Q."/>
            <person name="De L."/>
            <person name="Hulse-Kemp A."/>
            <person name="Ding M."/>
            <person name="Ye W."/>
            <person name="Kirkbride R."/>
            <person name="Jenkins J."/>
            <person name="Plott C."/>
            <person name="Lovell J."/>
            <person name="Lin Y.-M."/>
            <person name="Vaughn R."/>
            <person name="Liu B."/>
            <person name="Li W."/>
            <person name="Simpson S."/>
            <person name="Scheffler B."/>
            <person name="Saski C."/>
            <person name="Grover C."/>
            <person name="Hu G."/>
            <person name="Conover J."/>
            <person name="Carlson J."/>
            <person name="Shu S."/>
            <person name="Boston L."/>
            <person name="Williams M."/>
            <person name="Peterson D."/>
            <person name="Mcgee K."/>
            <person name="Jones D."/>
            <person name="Wendel J."/>
            <person name="Stelly D."/>
            <person name="Grimwood J."/>
            <person name="Schmutz J."/>
        </authorList>
    </citation>
    <scope>NUCLEOTIDE SEQUENCE [LARGE SCALE GENOMIC DNA]</scope>
    <source>
        <strain evidence="2">1408120.09</strain>
    </source>
</reference>
<dbReference type="InterPro" id="IPR045012">
    <property type="entry name" value="NLP"/>
</dbReference>
<accession>A0A5D3A5J2</accession>
<dbReference type="AlphaFoldDB" id="A0A5D3A5J2"/>
<protein>
    <recommendedName>
        <fullName evidence="1">NLP1-9 GAF domain-containing protein</fullName>
    </recommendedName>
</protein>
<feature type="domain" description="NLP1-9 GAF" evidence="1">
    <location>
        <begin position="66"/>
        <end position="209"/>
    </location>
</feature>
<dbReference type="Proteomes" id="UP000323597">
    <property type="component" value="Chromosome A02"/>
</dbReference>
<dbReference type="EMBL" id="CM017637">
    <property type="protein sequence ID" value="TYJ44856.1"/>
    <property type="molecule type" value="Genomic_DNA"/>
</dbReference>